<proteinExistence type="predicted"/>
<protein>
    <submittedName>
        <fullName evidence="2">Uncharacterized protein</fullName>
    </submittedName>
</protein>
<accession>A0A8J6BRX7</accession>
<name>A0A8J6BRX7_ZIZPA</name>
<feature type="compositionally biased region" description="Low complexity" evidence="1">
    <location>
        <begin position="62"/>
        <end position="73"/>
    </location>
</feature>
<evidence type="ECO:0000313" key="2">
    <source>
        <dbReference type="EMBL" id="KAG8091406.1"/>
    </source>
</evidence>
<sequence>MCLFMARTIKKISENTQHLYSILSIIRLCTSPSRNLPTKQVHPSIQKTNSSNLYPKLIKGTTSSEKSKSLTLKNQWPQDLKPAR</sequence>
<comment type="caution">
    <text evidence="2">The sequence shown here is derived from an EMBL/GenBank/DDBJ whole genome shotgun (WGS) entry which is preliminary data.</text>
</comment>
<keyword evidence="3" id="KW-1185">Reference proteome</keyword>
<reference evidence="2" key="1">
    <citation type="journal article" date="2021" name="bioRxiv">
        <title>Whole Genome Assembly and Annotation of Northern Wild Rice, Zizania palustris L., Supports a Whole Genome Duplication in the Zizania Genus.</title>
        <authorList>
            <person name="Haas M."/>
            <person name="Kono T."/>
            <person name="Macchietto M."/>
            <person name="Millas R."/>
            <person name="McGilp L."/>
            <person name="Shao M."/>
            <person name="Duquette J."/>
            <person name="Hirsch C.N."/>
            <person name="Kimball J."/>
        </authorList>
    </citation>
    <scope>NUCLEOTIDE SEQUENCE</scope>
    <source>
        <tissue evidence="2">Fresh leaf tissue</tissue>
    </source>
</reference>
<gene>
    <name evidence="2" type="ORF">GUJ93_ZPchr0012g19773</name>
</gene>
<dbReference type="EMBL" id="JAAALK010000080">
    <property type="protein sequence ID" value="KAG8091406.1"/>
    <property type="molecule type" value="Genomic_DNA"/>
</dbReference>
<reference evidence="2" key="2">
    <citation type="submission" date="2021-02" db="EMBL/GenBank/DDBJ databases">
        <authorList>
            <person name="Kimball J.A."/>
            <person name="Haas M.W."/>
            <person name="Macchietto M."/>
            <person name="Kono T."/>
            <person name="Duquette J."/>
            <person name="Shao M."/>
        </authorList>
    </citation>
    <scope>NUCLEOTIDE SEQUENCE</scope>
    <source>
        <tissue evidence="2">Fresh leaf tissue</tissue>
    </source>
</reference>
<evidence type="ECO:0000313" key="3">
    <source>
        <dbReference type="Proteomes" id="UP000729402"/>
    </source>
</evidence>
<feature type="region of interest" description="Disordered" evidence="1">
    <location>
        <begin position="62"/>
        <end position="84"/>
    </location>
</feature>
<organism evidence="2 3">
    <name type="scientific">Zizania palustris</name>
    <name type="common">Northern wild rice</name>
    <dbReference type="NCBI Taxonomy" id="103762"/>
    <lineage>
        <taxon>Eukaryota</taxon>
        <taxon>Viridiplantae</taxon>
        <taxon>Streptophyta</taxon>
        <taxon>Embryophyta</taxon>
        <taxon>Tracheophyta</taxon>
        <taxon>Spermatophyta</taxon>
        <taxon>Magnoliopsida</taxon>
        <taxon>Liliopsida</taxon>
        <taxon>Poales</taxon>
        <taxon>Poaceae</taxon>
        <taxon>BOP clade</taxon>
        <taxon>Oryzoideae</taxon>
        <taxon>Oryzeae</taxon>
        <taxon>Zizaniinae</taxon>
        <taxon>Zizania</taxon>
    </lineage>
</organism>
<evidence type="ECO:0000256" key="1">
    <source>
        <dbReference type="SAM" id="MobiDB-lite"/>
    </source>
</evidence>
<dbReference type="Proteomes" id="UP000729402">
    <property type="component" value="Unassembled WGS sequence"/>
</dbReference>
<dbReference type="AlphaFoldDB" id="A0A8J6BRX7"/>